<dbReference type="SFLD" id="SFLDG01136">
    <property type="entry name" value="C1.6:_Phosphoserine_Phosphatas"/>
    <property type="match status" value="1"/>
</dbReference>
<dbReference type="Pfam" id="PF00702">
    <property type="entry name" value="Hydrolase"/>
    <property type="match status" value="1"/>
</dbReference>
<dbReference type="GO" id="GO:0005737">
    <property type="term" value="C:cytoplasm"/>
    <property type="evidence" value="ECO:0007669"/>
    <property type="project" value="TreeGrafter"/>
</dbReference>
<dbReference type="FunFam" id="3.40.50.1000:FF:000143">
    <property type="entry name" value="Phosphoserine phosphatase serb"/>
    <property type="match status" value="1"/>
</dbReference>
<evidence type="ECO:0000256" key="2">
    <source>
        <dbReference type="ARBA" id="ARBA00005135"/>
    </source>
</evidence>
<dbReference type="GO" id="GO:0000287">
    <property type="term" value="F:magnesium ion binding"/>
    <property type="evidence" value="ECO:0007669"/>
    <property type="project" value="TreeGrafter"/>
</dbReference>
<reference evidence="13" key="1">
    <citation type="submission" date="2020-05" db="EMBL/GenBank/DDBJ databases">
        <title>Phylogenomic resolution of chytrid fungi.</title>
        <authorList>
            <person name="Stajich J.E."/>
            <person name="Amses K."/>
            <person name="Simmons R."/>
            <person name="Seto K."/>
            <person name="Myers J."/>
            <person name="Bonds A."/>
            <person name="Quandt C.A."/>
            <person name="Barry K."/>
            <person name="Liu P."/>
            <person name="Grigoriev I."/>
            <person name="Longcore J.E."/>
            <person name="James T.Y."/>
        </authorList>
    </citation>
    <scope>NUCLEOTIDE SEQUENCE</scope>
    <source>
        <strain evidence="13">JEL0379</strain>
    </source>
</reference>
<evidence type="ECO:0000256" key="3">
    <source>
        <dbReference type="ARBA" id="ARBA00009184"/>
    </source>
</evidence>
<dbReference type="InterPro" id="IPR004469">
    <property type="entry name" value="PSP"/>
</dbReference>
<dbReference type="InterPro" id="IPR023214">
    <property type="entry name" value="HAD_sf"/>
</dbReference>
<evidence type="ECO:0000256" key="7">
    <source>
        <dbReference type="ARBA" id="ARBA00022801"/>
    </source>
</evidence>
<dbReference type="SFLD" id="SFLDF00029">
    <property type="entry name" value="phosphoserine_phosphatase"/>
    <property type="match status" value="1"/>
</dbReference>
<dbReference type="AlphaFoldDB" id="A0AAD5XQV8"/>
<dbReference type="InterPro" id="IPR050582">
    <property type="entry name" value="HAD-like_SerB"/>
</dbReference>
<organism evidence="13 14">
    <name type="scientific">Geranomyces variabilis</name>
    <dbReference type="NCBI Taxonomy" id="109894"/>
    <lineage>
        <taxon>Eukaryota</taxon>
        <taxon>Fungi</taxon>
        <taxon>Fungi incertae sedis</taxon>
        <taxon>Chytridiomycota</taxon>
        <taxon>Chytridiomycota incertae sedis</taxon>
        <taxon>Chytridiomycetes</taxon>
        <taxon>Spizellomycetales</taxon>
        <taxon>Powellomycetaceae</taxon>
        <taxon>Geranomyces</taxon>
    </lineage>
</organism>
<dbReference type="NCBIfam" id="TIGR01488">
    <property type="entry name" value="HAD-SF-IB"/>
    <property type="match status" value="1"/>
</dbReference>
<accession>A0AAD5XQV8</accession>
<evidence type="ECO:0000256" key="9">
    <source>
        <dbReference type="ARBA" id="ARBA00023299"/>
    </source>
</evidence>
<keyword evidence="5" id="KW-0028">Amino-acid biosynthesis</keyword>
<evidence type="ECO:0000256" key="5">
    <source>
        <dbReference type="ARBA" id="ARBA00022605"/>
    </source>
</evidence>
<evidence type="ECO:0000256" key="6">
    <source>
        <dbReference type="ARBA" id="ARBA00022723"/>
    </source>
</evidence>
<sequence>MKFGRYLTERQGGLSPEWAANCVDYVLLKSYIKQQIKPLSLTQTAAFQEVLSPGGTESDFASVFESRASLLQPLVATFFRLLDKEVAKFTALYEKEVKDIGRRFEARASATDAKSESTLSKRRVEIASANQLLQEVVKLENFVFLNYTGITKILKKSDRHSGYRLGEHYIFRLSTEAFYKSDVLTSLKKRLIDEVSGTSLALLQSESPPQSPVMTEHGLAFPRSKTSSSLAKDEGHFPPSSLLPQQKLLVTMTGPHGTDIIDAVLENLATYNCEMHDFVLSRLYHNVTFGCLIRLGSENVDIFRDLAESARKWDATLFFDVQDAKKGDPVESSLEDAPYRNRIKYTATVLNQNGLSSHFLHVWTRLLLDERISVEKMTRLSAAGSRLCSIEYRLSVPSEVDFDAFRAALFQLSMEHGTDVALQLNDVFRAHKRLVIFDMDSTLIQQEVIDEIAKHAGVVEEVAKITESAMNGEIDFKESLRQRVGLLKGTPASVLEVVKKELTFTEGAYFLCKALKRLGFKLAVISGGFMPLAVHVKNLLGLDYAFANQLKVSPDGKTLTGETSGPIVDGMRKAELLEVIAQAESIGPEQVIAVGDGANDLWMLAAAGLGIAFNAKPRVQKEARARINQTSLRNVLYLLGYTDDDAKQLAEM</sequence>
<dbReference type="SFLD" id="SFLDG01137">
    <property type="entry name" value="C1.6.1:_Phosphoserine_Phosphat"/>
    <property type="match status" value="1"/>
</dbReference>
<dbReference type="EC" id="3.1.3.3" evidence="4"/>
<evidence type="ECO:0000256" key="11">
    <source>
        <dbReference type="PIRSR" id="PIRSR604469-1"/>
    </source>
</evidence>
<dbReference type="PANTHER" id="PTHR43344">
    <property type="entry name" value="PHOSPHOSERINE PHOSPHATASE"/>
    <property type="match status" value="1"/>
</dbReference>
<comment type="cofactor">
    <cofactor evidence="1">
        <name>Mg(2+)</name>
        <dbReference type="ChEBI" id="CHEBI:18420"/>
    </cofactor>
</comment>
<dbReference type="InterPro" id="IPR036412">
    <property type="entry name" value="HAD-like_sf"/>
</dbReference>
<feature type="domain" description="SPX" evidence="12">
    <location>
        <begin position="1"/>
        <end position="171"/>
    </location>
</feature>
<dbReference type="Gene3D" id="3.40.50.1000">
    <property type="entry name" value="HAD superfamily/HAD-like"/>
    <property type="match status" value="1"/>
</dbReference>
<evidence type="ECO:0000256" key="10">
    <source>
        <dbReference type="ARBA" id="ARBA00031693"/>
    </source>
</evidence>
<evidence type="ECO:0000256" key="1">
    <source>
        <dbReference type="ARBA" id="ARBA00001946"/>
    </source>
</evidence>
<dbReference type="Proteomes" id="UP001212152">
    <property type="component" value="Unassembled WGS sequence"/>
</dbReference>
<dbReference type="PANTHER" id="PTHR43344:SF2">
    <property type="entry name" value="PHOSPHOSERINE PHOSPHATASE"/>
    <property type="match status" value="1"/>
</dbReference>
<evidence type="ECO:0000256" key="8">
    <source>
        <dbReference type="ARBA" id="ARBA00022842"/>
    </source>
</evidence>
<keyword evidence="6" id="KW-0479">Metal-binding</keyword>
<evidence type="ECO:0000259" key="12">
    <source>
        <dbReference type="PROSITE" id="PS51382"/>
    </source>
</evidence>
<dbReference type="NCBIfam" id="TIGR00338">
    <property type="entry name" value="serB"/>
    <property type="match status" value="1"/>
</dbReference>
<name>A0AAD5XQV8_9FUNG</name>
<comment type="caution">
    <text evidence="13">The sequence shown here is derived from an EMBL/GenBank/DDBJ whole genome shotgun (WGS) entry which is preliminary data.</text>
</comment>
<comment type="similarity">
    <text evidence="3">Belongs to the HAD-like hydrolase superfamily. SerB family.</text>
</comment>
<dbReference type="CDD" id="cd14447">
    <property type="entry name" value="SPX"/>
    <property type="match status" value="1"/>
</dbReference>
<dbReference type="PROSITE" id="PS51382">
    <property type="entry name" value="SPX"/>
    <property type="match status" value="1"/>
</dbReference>
<dbReference type="SFLD" id="SFLDS00003">
    <property type="entry name" value="Haloacid_Dehalogenase"/>
    <property type="match status" value="1"/>
</dbReference>
<dbReference type="InterPro" id="IPR004331">
    <property type="entry name" value="SPX_dom"/>
</dbReference>
<keyword evidence="7" id="KW-0378">Hydrolase</keyword>
<dbReference type="EMBL" id="JADGJQ010000030">
    <property type="protein sequence ID" value="KAJ3177870.1"/>
    <property type="molecule type" value="Genomic_DNA"/>
</dbReference>
<evidence type="ECO:0000313" key="14">
    <source>
        <dbReference type="Proteomes" id="UP001212152"/>
    </source>
</evidence>
<proteinExistence type="inferred from homology"/>
<keyword evidence="8" id="KW-0460">Magnesium</keyword>
<feature type="active site" description="Nucleophile" evidence="11">
    <location>
        <position position="438"/>
    </location>
</feature>
<evidence type="ECO:0000256" key="4">
    <source>
        <dbReference type="ARBA" id="ARBA00012640"/>
    </source>
</evidence>
<dbReference type="GO" id="GO:0036424">
    <property type="term" value="F:L-phosphoserine phosphatase activity"/>
    <property type="evidence" value="ECO:0007669"/>
    <property type="project" value="InterPro"/>
</dbReference>
<keyword evidence="14" id="KW-1185">Reference proteome</keyword>
<comment type="pathway">
    <text evidence="2">Amino-acid biosynthesis; L-serine biosynthesis; L-serine from 3-phospho-D-glycerate: step 3/3.</text>
</comment>
<feature type="active site" description="Proton donor" evidence="11">
    <location>
        <position position="440"/>
    </location>
</feature>
<dbReference type="CDD" id="cd07500">
    <property type="entry name" value="HAD_PSP"/>
    <property type="match status" value="1"/>
</dbReference>
<evidence type="ECO:0000313" key="13">
    <source>
        <dbReference type="EMBL" id="KAJ3177870.1"/>
    </source>
</evidence>
<dbReference type="Pfam" id="PF13740">
    <property type="entry name" value="ACT_6"/>
    <property type="match status" value="1"/>
</dbReference>
<dbReference type="SUPFAM" id="SSF56784">
    <property type="entry name" value="HAD-like"/>
    <property type="match status" value="1"/>
</dbReference>
<gene>
    <name evidence="13" type="ORF">HDU87_004152</name>
</gene>
<dbReference type="GO" id="GO:0006564">
    <property type="term" value="P:L-serine biosynthetic process"/>
    <property type="evidence" value="ECO:0007669"/>
    <property type="project" value="UniProtKB-KW"/>
</dbReference>
<protein>
    <recommendedName>
        <fullName evidence="4">phosphoserine phosphatase</fullName>
        <ecNumber evidence="4">3.1.3.3</ecNumber>
    </recommendedName>
    <alternativeName>
        <fullName evidence="10">O-phosphoserine phosphohydrolase</fullName>
    </alternativeName>
</protein>
<keyword evidence="9" id="KW-0718">Serine biosynthesis</keyword>